<evidence type="ECO:0000313" key="1">
    <source>
        <dbReference type="Proteomes" id="UP000095286"/>
    </source>
</evidence>
<sequence length="474" mass="54721">MNNRRYSRRLQVASNAIKKTQCLRKSPRLQNETLSSGGENCDSQIIPLISSNKVFTSELERLTLDVSTARINGYNLNTEDTPLGSSTLKKERILTERRKTHISTKLVSEGPSYIVDDIIAEDKGKYLVKWQNYDFIESTIEPRSNLINCEKAIEKFEEKSEILKDIYRSLRKKPKNYVKFPNNGAEKAMFKSFYETELNMERVIRKSQLFYKTPVYIVNWNDFEVVPLFHYISANIIHQDISKDFETNTEIEHCTNCVATTASDYCGGMKEHFDENDVDYTVKNVCMECSDKCKCLISPCPTIVADKGRRVPLVIYKTQDKGWGLLSGGHIKRGELICEYVGEVIDEETAIKRELMGNNYIFGMDYMSGDKNTTKYHIDASTYCNESRFANHACDPNSEIKAIYSKLKNDEYHRVAFFAKRDIFIGEEITINYYDCELPKKGKSLSYIKCQCNSEICIKNIPMNISKNITKRRR</sequence>
<dbReference type="Proteomes" id="UP000095286">
    <property type="component" value="Unplaced"/>
</dbReference>
<name>A0AC35UF72_9BILA</name>
<reference evidence="2" key="1">
    <citation type="submission" date="2016-11" db="UniProtKB">
        <authorList>
            <consortium name="WormBaseParasite"/>
        </authorList>
    </citation>
    <scope>IDENTIFICATION</scope>
    <source>
        <strain evidence="2">KR3021</strain>
    </source>
</reference>
<organism evidence="1 2">
    <name type="scientific">Rhabditophanes sp. KR3021</name>
    <dbReference type="NCBI Taxonomy" id="114890"/>
    <lineage>
        <taxon>Eukaryota</taxon>
        <taxon>Metazoa</taxon>
        <taxon>Ecdysozoa</taxon>
        <taxon>Nematoda</taxon>
        <taxon>Chromadorea</taxon>
        <taxon>Rhabditida</taxon>
        <taxon>Tylenchina</taxon>
        <taxon>Panagrolaimomorpha</taxon>
        <taxon>Strongyloidoidea</taxon>
        <taxon>Alloionematidae</taxon>
        <taxon>Rhabditophanes</taxon>
    </lineage>
</organism>
<accession>A0AC35UF72</accession>
<protein>
    <submittedName>
        <fullName evidence="2">SET domain-containing protein</fullName>
    </submittedName>
</protein>
<dbReference type="WBParaSite" id="RSKR_0001085200.1">
    <property type="protein sequence ID" value="RSKR_0001085200.1"/>
    <property type="gene ID" value="RSKR_0001085200"/>
</dbReference>
<evidence type="ECO:0000313" key="2">
    <source>
        <dbReference type="WBParaSite" id="RSKR_0001085200.1"/>
    </source>
</evidence>
<proteinExistence type="predicted"/>